<keyword evidence="1" id="KW-0472">Membrane</keyword>
<evidence type="ECO:0000313" key="3">
    <source>
        <dbReference type="EMBL" id="QSQ21977.1"/>
    </source>
</evidence>
<reference evidence="3 4" key="1">
    <citation type="submission" date="2021-02" db="EMBL/GenBank/DDBJ databases">
        <title>De Novo genome assembly of isolated myxobacteria.</title>
        <authorList>
            <person name="Stevens D.C."/>
        </authorList>
    </citation>
    <scope>NUCLEOTIDE SEQUENCE [LARGE SCALE GENOMIC DNA]</scope>
    <source>
        <strain evidence="4">SCPEA02</strain>
    </source>
</reference>
<feature type="signal peptide" evidence="2">
    <location>
        <begin position="1"/>
        <end position="23"/>
    </location>
</feature>
<dbReference type="EMBL" id="CP071090">
    <property type="protein sequence ID" value="QSQ21977.1"/>
    <property type="molecule type" value="Genomic_DNA"/>
</dbReference>
<dbReference type="Proteomes" id="UP000662747">
    <property type="component" value="Chromosome"/>
</dbReference>
<evidence type="ECO:0008006" key="5">
    <source>
        <dbReference type="Google" id="ProtNLM"/>
    </source>
</evidence>
<organism evidence="3 4">
    <name type="scientific">Pyxidicoccus parkwayensis</name>
    <dbReference type="NCBI Taxonomy" id="2813578"/>
    <lineage>
        <taxon>Bacteria</taxon>
        <taxon>Pseudomonadati</taxon>
        <taxon>Myxococcota</taxon>
        <taxon>Myxococcia</taxon>
        <taxon>Myxococcales</taxon>
        <taxon>Cystobacterineae</taxon>
        <taxon>Myxococcaceae</taxon>
        <taxon>Pyxidicoccus</taxon>
    </lineage>
</organism>
<accession>A0ABX7NSW9</accession>
<feature type="transmembrane region" description="Helical" evidence="1">
    <location>
        <begin position="114"/>
        <end position="133"/>
    </location>
</feature>
<keyword evidence="1" id="KW-1133">Transmembrane helix</keyword>
<name>A0ABX7NSW9_9BACT</name>
<feature type="chain" id="PRO_5046405315" description="Lipoprotein" evidence="2">
    <location>
        <begin position="24"/>
        <end position="208"/>
    </location>
</feature>
<keyword evidence="4" id="KW-1185">Reference proteome</keyword>
<keyword evidence="2" id="KW-0732">Signal</keyword>
<evidence type="ECO:0000256" key="2">
    <source>
        <dbReference type="SAM" id="SignalP"/>
    </source>
</evidence>
<dbReference type="RefSeq" id="WP_206723554.1">
    <property type="nucleotide sequence ID" value="NZ_CP071090.1"/>
</dbReference>
<evidence type="ECO:0000256" key="1">
    <source>
        <dbReference type="SAM" id="Phobius"/>
    </source>
</evidence>
<gene>
    <name evidence="3" type="ORF">JY651_43690</name>
</gene>
<evidence type="ECO:0000313" key="4">
    <source>
        <dbReference type="Proteomes" id="UP000662747"/>
    </source>
</evidence>
<proteinExistence type="predicted"/>
<feature type="transmembrane region" description="Helical" evidence="1">
    <location>
        <begin position="79"/>
        <end position="102"/>
    </location>
</feature>
<keyword evidence="1" id="KW-0812">Transmembrane</keyword>
<protein>
    <recommendedName>
        <fullName evidence="5">Lipoprotein</fullName>
    </recommendedName>
</protein>
<sequence length="208" mass="21891">MKRRAVALGLLWLWFLSPAVSRAEGRAFDFSRPAPRSVHLMEPRSPWVRGLSGGDRIRAVSPASVTVTTTDEGIPAHLWVVPLVLTGAGLVTGITVCAVGSGGSGEGEFCNQSVLGGLLLGAALGLGYLYLAACADSEEGCSEPCDEDTEYCDEDEAVKGSMRRAALRDARRKAMHGMSRGTRSLPLGLSPTVGFVNDKAVFGLGGHF</sequence>